<comment type="caution">
    <text evidence="1">The sequence shown here is derived from an EMBL/GenBank/DDBJ whole genome shotgun (WGS) entry which is preliminary data.</text>
</comment>
<reference evidence="1" key="1">
    <citation type="journal article" date="2014" name="Front. Microbiol.">
        <title>High frequency of phylogenetically diverse reductive dehalogenase-homologous genes in deep subseafloor sedimentary metagenomes.</title>
        <authorList>
            <person name="Kawai M."/>
            <person name="Futagami T."/>
            <person name="Toyoda A."/>
            <person name="Takaki Y."/>
            <person name="Nishi S."/>
            <person name="Hori S."/>
            <person name="Arai W."/>
            <person name="Tsubouchi T."/>
            <person name="Morono Y."/>
            <person name="Uchiyama I."/>
            <person name="Ito T."/>
            <person name="Fujiyama A."/>
            <person name="Inagaki F."/>
            <person name="Takami H."/>
        </authorList>
    </citation>
    <scope>NUCLEOTIDE SEQUENCE</scope>
    <source>
        <strain evidence="1">Expedition CK06-06</strain>
    </source>
</reference>
<protein>
    <submittedName>
        <fullName evidence="1">Uncharacterized protein</fullName>
    </submittedName>
</protein>
<proteinExistence type="predicted"/>
<gene>
    <name evidence="1" type="ORF">S12H4_48107</name>
</gene>
<dbReference type="SUPFAM" id="SSF51126">
    <property type="entry name" value="Pectin lyase-like"/>
    <property type="match status" value="1"/>
</dbReference>
<accession>X1UCM7</accession>
<dbReference type="InterPro" id="IPR011050">
    <property type="entry name" value="Pectin_lyase_fold/virulence"/>
</dbReference>
<dbReference type="AlphaFoldDB" id="X1UCM7"/>
<dbReference type="Gene3D" id="2.160.20.10">
    <property type="entry name" value="Single-stranded right-handed beta-helix, Pectin lyase-like"/>
    <property type="match status" value="1"/>
</dbReference>
<name>X1UCM7_9ZZZZ</name>
<feature type="non-terminal residue" evidence="1">
    <location>
        <position position="1"/>
    </location>
</feature>
<feature type="non-terminal residue" evidence="1">
    <location>
        <position position="250"/>
    </location>
</feature>
<organism evidence="1">
    <name type="scientific">marine sediment metagenome</name>
    <dbReference type="NCBI Taxonomy" id="412755"/>
    <lineage>
        <taxon>unclassified sequences</taxon>
        <taxon>metagenomes</taxon>
        <taxon>ecological metagenomes</taxon>
    </lineage>
</organism>
<dbReference type="InterPro" id="IPR012334">
    <property type="entry name" value="Pectin_lyas_fold"/>
</dbReference>
<sequence length="250" mass="26108">GLNSPFAFAIRHQGDPETVVDATNNWWGTVNGPTHPSNTFNVGAQGNAVSDLVDYAPWNDTDMTGGNFAPVTTTNPVGSFASIQAGVTASNLDGTVNVAAGTYEETVTIPGGKDNLTLLGEGRATTVIANGIKFELASDLTGLTISNFTVRGNADPLSSTVSCTDAGYLRDVEFTNNLFDGQDTIGMCFYIGSVAGTFSLIDNEITGYTDWGTVYLGEVTLNAGSAGPSLSTVLFESNYIHDNKGSSVVY</sequence>
<evidence type="ECO:0000313" key="1">
    <source>
        <dbReference type="EMBL" id="GAJ15278.1"/>
    </source>
</evidence>
<dbReference type="EMBL" id="BARW01030025">
    <property type="protein sequence ID" value="GAJ15278.1"/>
    <property type="molecule type" value="Genomic_DNA"/>
</dbReference>